<dbReference type="Proteomes" id="UP000191418">
    <property type="component" value="Unassembled WGS sequence"/>
</dbReference>
<dbReference type="GO" id="GO:0009245">
    <property type="term" value="P:lipid A biosynthetic process"/>
    <property type="evidence" value="ECO:0007669"/>
    <property type="project" value="InterPro"/>
</dbReference>
<dbReference type="InterPro" id="IPR004960">
    <property type="entry name" value="LipA_acyltrans"/>
</dbReference>
<keyword evidence="5 9" id="KW-0448">Lipopolysaccharide biosynthesis</keyword>
<keyword evidence="3 9" id="KW-0808">Transferase</keyword>
<keyword evidence="7 9" id="KW-0472">Membrane</keyword>
<dbReference type="UniPathway" id="UPA00030"/>
<reference evidence="10 11" key="1">
    <citation type="submission" date="2017-01" db="EMBL/GenBank/DDBJ databases">
        <title>Genome Sequencing of a Marine Spirillum, Oceanospirillum multiglobuliferum ATCC 33336, from Japan.</title>
        <authorList>
            <person name="Carney J.G."/>
            <person name="Trachtenberg A.M."/>
            <person name="Rheaume B.A."/>
            <person name="Linnane J.D."/>
            <person name="Pitts N.L."/>
            <person name="Mykles D.L."/>
            <person name="Maclea K.S."/>
        </authorList>
    </citation>
    <scope>NUCLEOTIDE SEQUENCE [LARGE SCALE GENOMIC DNA]</scope>
    <source>
        <strain evidence="10 11">ATCC 33336</strain>
    </source>
</reference>
<proteinExistence type="inferred from homology"/>
<dbReference type="Pfam" id="PF03279">
    <property type="entry name" value="Lip_A_acyltrans"/>
    <property type="match status" value="1"/>
</dbReference>
<evidence type="ECO:0000256" key="6">
    <source>
        <dbReference type="ARBA" id="ARBA00022989"/>
    </source>
</evidence>
<comment type="caution">
    <text evidence="10">The sequence shown here is derived from an EMBL/GenBank/DDBJ whole genome shotgun (WGS) entry which is preliminary data.</text>
</comment>
<feature type="short sequence motif" description="HXXXXD motif" evidence="9">
    <location>
        <begin position="131"/>
        <end position="136"/>
    </location>
</feature>
<comment type="pathway">
    <text evidence="9">Glycolipid biosynthesis; KDO(2)-lipid A biosynthesis; KDO(2)-lipid A from CMP-3-deoxy-D-manno-octulosonate and lipid IV(A): step 3/4.</text>
</comment>
<comment type="pathway">
    <text evidence="9">Bacterial outer membrane biogenesis; lipopolysaccharide biosynthesis.</text>
</comment>
<dbReference type="GO" id="GO:0036104">
    <property type="term" value="P:Kdo2-lipid A biosynthetic process"/>
    <property type="evidence" value="ECO:0007669"/>
    <property type="project" value="UniProtKB-UniRule"/>
</dbReference>
<dbReference type="PANTHER" id="PTHR30606:SF9">
    <property type="entry name" value="LIPID A BIOSYNTHESIS LAUROYLTRANSFERASE"/>
    <property type="match status" value="1"/>
</dbReference>
<dbReference type="EMBL" id="MTSM01000033">
    <property type="protein sequence ID" value="OPX54213.1"/>
    <property type="molecule type" value="Genomic_DNA"/>
</dbReference>
<gene>
    <name evidence="9" type="primary">lpxL</name>
    <name evidence="10" type="ORF">BTE48_15390</name>
</gene>
<evidence type="ECO:0000256" key="8">
    <source>
        <dbReference type="ARBA" id="ARBA00023315"/>
    </source>
</evidence>
<feature type="transmembrane region" description="Helical" evidence="9">
    <location>
        <begin position="14"/>
        <end position="33"/>
    </location>
</feature>
<keyword evidence="6 9" id="KW-1133">Transmembrane helix</keyword>
<accession>A0A1T4SJP3</accession>
<name>A0A1T4SJP3_9GAMM</name>
<dbReference type="UniPathway" id="UPA00360">
    <property type="reaction ID" value="UER00485"/>
</dbReference>
<dbReference type="CDD" id="cd07984">
    <property type="entry name" value="LPLAT_LABLAT-like"/>
    <property type="match status" value="1"/>
</dbReference>
<comment type="subcellular location">
    <subcellularLocation>
        <location evidence="9">Cell inner membrane</location>
        <topology evidence="9">Single-pass membrane protein</topology>
    </subcellularLocation>
</comment>
<keyword evidence="2 9" id="KW-0997">Cell inner membrane</keyword>
<dbReference type="InterPro" id="IPR011920">
    <property type="entry name" value="Lipid_A_LpxL_LpxP"/>
</dbReference>
<comment type="similarity">
    <text evidence="9">Belongs to the LpxL/LpxM/LpxP family.</text>
</comment>
<protein>
    <recommendedName>
        <fullName evidence="9">Lipid A biosynthesis acyltransferase</fullName>
        <ecNumber evidence="9">2.3.1.241</ecNumber>
    </recommendedName>
    <alternativeName>
        <fullName evidence="9">Kdo(2)-lipid IV(A) acyltransferase</fullName>
    </alternativeName>
</protein>
<evidence type="ECO:0000256" key="2">
    <source>
        <dbReference type="ARBA" id="ARBA00022519"/>
    </source>
</evidence>
<keyword evidence="1 9" id="KW-1003">Cell membrane</keyword>
<evidence type="ECO:0000256" key="5">
    <source>
        <dbReference type="ARBA" id="ARBA00022985"/>
    </source>
</evidence>
<organism evidence="10 11">
    <name type="scientific">Oceanospirillum multiglobuliferum</name>
    <dbReference type="NCBI Taxonomy" id="64969"/>
    <lineage>
        <taxon>Bacteria</taxon>
        <taxon>Pseudomonadati</taxon>
        <taxon>Pseudomonadota</taxon>
        <taxon>Gammaproteobacteria</taxon>
        <taxon>Oceanospirillales</taxon>
        <taxon>Oceanospirillaceae</taxon>
        <taxon>Oceanospirillum</taxon>
    </lineage>
</organism>
<dbReference type="GO" id="GO:0008913">
    <property type="term" value="F:Kdo2-lipid IVA acyltransferase activity"/>
    <property type="evidence" value="ECO:0007669"/>
    <property type="project" value="UniProtKB-EC"/>
</dbReference>
<evidence type="ECO:0000313" key="11">
    <source>
        <dbReference type="Proteomes" id="UP000191418"/>
    </source>
</evidence>
<evidence type="ECO:0000256" key="7">
    <source>
        <dbReference type="ARBA" id="ARBA00023136"/>
    </source>
</evidence>
<dbReference type="HAMAP" id="MF_01942">
    <property type="entry name" value="Lipid_A_LpxL_LpxP"/>
    <property type="match status" value="1"/>
</dbReference>
<dbReference type="GO" id="GO:0005886">
    <property type="term" value="C:plasma membrane"/>
    <property type="evidence" value="ECO:0007669"/>
    <property type="project" value="UniProtKB-SubCell"/>
</dbReference>
<keyword evidence="8 9" id="KW-0012">Acyltransferase</keyword>
<evidence type="ECO:0000256" key="1">
    <source>
        <dbReference type="ARBA" id="ARBA00022475"/>
    </source>
</evidence>
<dbReference type="PANTHER" id="PTHR30606">
    <property type="entry name" value="LIPID A BIOSYNTHESIS LAUROYL ACYLTRANSFERASE"/>
    <property type="match status" value="1"/>
</dbReference>
<evidence type="ECO:0000256" key="4">
    <source>
        <dbReference type="ARBA" id="ARBA00022692"/>
    </source>
</evidence>
<comment type="catalytic activity">
    <reaction evidence="9">
        <text>an alpha-Kdo-(2-&gt;4)-alpha-Kdo-(2-&gt;6)-lipid IVA + a fatty acyl-[ACP] = an alpha-Kdo-(2-&gt;4)-alpha-Kdo-(2-&gt;6)-(acyl)-lipid IVA + holo-[ACP]</text>
        <dbReference type="Rhea" id="RHEA:69396"/>
        <dbReference type="Rhea" id="RHEA-COMP:9685"/>
        <dbReference type="Rhea" id="RHEA-COMP:14125"/>
        <dbReference type="ChEBI" id="CHEBI:64479"/>
        <dbReference type="ChEBI" id="CHEBI:138651"/>
        <dbReference type="ChEBI" id="CHEBI:176429"/>
        <dbReference type="ChEBI" id="CHEBI:176430"/>
        <dbReference type="EC" id="2.3.1.241"/>
    </reaction>
</comment>
<dbReference type="NCBIfam" id="TIGR02207">
    <property type="entry name" value="lipid_A_htrB"/>
    <property type="match status" value="1"/>
</dbReference>
<dbReference type="GO" id="GO:0009103">
    <property type="term" value="P:lipopolysaccharide biosynthetic process"/>
    <property type="evidence" value="ECO:0007669"/>
    <property type="project" value="UniProtKB-UniRule"/>
</dbReference>
<evidence type="ECO:0000256" key="3">
    <source>
        <dbReference type="ARBA" id="ARBA00022679"/>
    </source>
</evidence>
<dbReference type="PIRSF" id="PIRSF026649">
    <property type="entry name" value="MsbB"/>
    <property type="match status" value="1"/>
</dbReference>
<dbReference type="RefSeq" id="WP_078746623.1">
    <property type="nucleotide sequence ID" value="NZ_FUXG01000035.1"/>
</dbReference>
<keyword evidence="11" id="KW-1185">Reference proteome</keyword>
<dbReference type="EC" id="2.3.1.241" evidence="9"/>
<sequence>MARQSYPQSFWHPLYWPTWLGFAFVWCCAHLPWPVKRGLGKAIGLLLLKVAGRRRHITEVNVRLCFPDKTSAQQQQLVRDIFIANGIGLLETATAWFRSPDYLRPITSIRGAEHLQHALDQGKGAIIIGIHFSTLDLAGAINKLYFDIDTFYRKHDNPLFEAIMTRSRKQIYGAAIDRKDLKAALKRIKSGRAIWYSPDQDFGREVSVFAPFFGIQAASINMTSRLAKMTGCAVVPLAVSRQDNGHYQLEYFPALEQFPSDDAVADATKVNAFIEYAIRRHPEQYMWMHRRFKTRPEGEEGFY</sequence>
<comment type="function">
    <text evidence="9">Catalyzes the transfer of an acyl chain from an acyl-[acyl-carrier-protein] (ACP) to a Kdo(2)-lipid IV(A) to form a Kdo(2)-(acyl)-lipid IV(A).</text>
</comment>
<keyword evidence="4 9" id="KW-0812">Transmembrane</keyword>
<dbReference type="AlphaFoldDB" id="A0A1T4SJP3"/>
<evidence type="ECO:0000256" key="9">
    <source>
        <dbReference type="HAMAP-Rule" id="MF_01942"/>
    </source>
</evidence>
<dbReference type="STRING" id="64969.SAMN02745127_03125"/>
<dbReference type="OrthoDB" id="9803456at2"/>
<evidence type="ECO:0000313" key="10">
    <source>
        <dbReference type="EMBL" id="OPX54213.1"/>
    </source>
</evidence>